<organism evidence="1">
    <name type="scientific">Ectopseudomonas oleovorans</name>
    <name type="common">Pseudomonas oleovorans</name>
    <dbReference type="NCBI Taxonomy" id="301"/>
    <lineage>
        <taxon>Bacteria</taxon>
        <taxon>Pseudomonadati</taxon>
        <taxon>Pseudomonadota</taxon>
        <taxon>Gammaproteobacteria</taxon>
        <taxon>Pseudomonadales</taxon>
        <taxon>Pseudomonadaceae</taxon>
        <taxon>Ectopseudomonas</taxon>
    </lineage>
</organism>
<protein>
    <submittedName>
        <fullName evidence="1">Uncharacterized protein</fullName>
    </submittedName>
</protein>
<evidence type="ECO:0000313" key="1">
    <source>
        <dbReference type="EMBL" id="VDN62132.1"/>
    </source>
</evidence>
<accession>A0A653B0M0</accession>
<dbReference type="OrthoDB" id="7033448at2"/>
<reference evidence="1" key="1">
    <citation type="submission" date="2018-11" db="EMBL/GenBank/DDBJ databases">
        <authorList>
            <consortium name="Genoscope - CEA"/>
            <person name="William W."/>
        </authorList>
    </citation>
    <scope>NUCLEOTIDE SEQUENCE [LARGE SCALE GENOMIC DNA]</scope>
    <source>
        <strain evidence="1">T9AD</strain>
    </source>
</reference>
<sequence length="112" mass="12845">MIAEKQQRLRELAMVMLRDAHGEDFTAEQAALLPAQIEEYRRLTEPQEILSLLEENGRLHANSARYLWLRDKSENAHPFYLSTPIWMTGVRFRQSDVDRSIDTAMAEGGANG</sequence>
<dbReference type="AlphaFoldDB" id="A0A653B0M0"/>
<gene>
    <name evidence="1" type="ORF">POT9AD_1141</name>
</gene>
<name>A0A653B0M0_ECTOL</name>
<dbReference type="EMBL" id="LR130779">
    <property type="protein sequence ID" value="VDN62132.1"/>
    <property type="molecule type" value="Genomic_DNA"/>
</dbReference>
<proteinExistence type="predicted"/>